<dbReference type="InterPro" id="IPR043128">
    <property type="entry name" value="Rev_trsase/Diguanyl_cyclase"/>
</dbReference>
<dbReference type="SUPFAM" id="SSF55073">
    <property type="entry name" value="Nucleotide cyclase"/>
    <property type="match status" value="1"/>
</dbReference>
<dbReference type="Gene3D" id="3.30.70.270">
    <property type="match status" value="1"/>
</dbReference>
<keyword evidence="3" id="KW-0808">Transferase</keyword>
<dbReference type="InterPro" id="IPR029787">
    <property type="entry name" value="Nucleotide_cyclase"/>
</dbReference>
<keyword evidence="3" id="KW-0548">Nucleotidyltransferase</keyword>
<keyword evidence="1" id="KW-1133">Transmembrane helix</keyword>
<gene>
    <name evidence="3" type="ORF">ACFO3A_00225</name>
</gene>
<dbReference type="InterPro" id="IPR000160">
    <property type="entry name" value="GGDEF_dom"/>
</dbReference>
<proteinExistence type="predicted"/>
<dbReference type="NCBIfam" id="TIGR00254">
    <property type="entry name" value="GGDEF"/>
    <property type="match status" value="1"/>
</dbReference>
<comment type="caution">
    <text evidence="3">The sequence shown here is derived from an EMBL/GenBank/DDBJ whole genome shotgun (WGS) entry which is preliminary data.</text>
</comment>
<sequence>MPRPGVRALVAALCAAIAFAALGLAWLGQHAFQTQWQQQQQAQQHLLLQTWSQQLALRLEAYQRALLGLAQFAQEQGAARLQQERVLTASFNTLFLAHPDGTVEQLAPQRQALIPLQPLPAAIQIVRQRALVQGGLVLYAQAVEGETVQLTWAQPLRDAQGQLVALLLAQAEIPQNLLLPMTAQFPAEVFGPFGFALRDAQTGILVRSLAPGNEVLPMQPEQALQLPYPQWRLESWAEAPAAPPSLWLWHLLLPGVVALCLVVGYFLHRQLLRWQSVRQAAVALSASGGATQWAAFLQASPAAMWVVQGPTIQVANAHAYTLLGYAPQFLEGVWLHYVVRELAQLTAVQHGVRTAGRYHGQVQLRKADGQTVLTEVSAYRLQDAPEAAVWQLWAPWSQLPLPTALPQAGLVPQDVLLYWLQSCRQPWLDAAAEQAGPATGALLFVDIDCLGALNETAGRPFGDHVLATVGRMLLHSVLPVGRAAYLGGDEFAALLPSIGVHHALLIGQRLCQQVQDWQPQWQGEPYWVSISVGVVAWDVRTHDGPGILRAADMACYQAKRKGKAQVVVGTV</sequence>
<dbReference type="SMART" id="SM00267">
    <property type="entry name" value="GGDEF"/>
    <property type="match status" value="1"/>
</dbReference>
<dbReference type="EC" id="2.7.7.65" evidence="3"/>
<accession>A0ABV9GUF4</accession>
<evidence type="ECO:0000259" key="2">
    <source>
        <dbReference type="PROSITE" id="PS50887"/>
    </source>
</evidence>
<protein>
    <submittedName>
        <fullName evidence="3">Diguanylate cyclase domain-containing protein</fullName>
        <ecNumber evidence="3">2.7.7.65</ecNumber>
    </submittedName>
</protein>
<dbReference type="EMBL" id="JBHSEW010000001">
    <property type="protein sequence ID" value="MFC4620643.1"/>
    <property type="molecule type" value="Genomic_DNA"/>
</dbReference>
<feature type="transmembrane region" description="Helical" evidence="1">
    <location>
        <begin position="247"/>
        <end position="268"/>
    </location>
</feature>
<dbReference type="SUPFAM" id="SSF55785">
    <property type="entry name" value="PYP-like sensor domain (PAS domain)"/>
    <property type="match status" value="1"/>
</dbReference>
<name>A0ABV9GUF4_9BURK</name>
<keyword evidence="1" id="KW-0472">Membrane</keyword>
<dbReference type="PANTHER" id="PTHR44757">
    <property type="entry name" value="DIGUANYLATE CYCLASE DGCP"/>
    <property type="match status" value="1"/>
</dbReference>
<reference evidence="4" key="1">
    <citation type="journal article" date="2019" name="Int. J. Syst. Evol. Microbiol.">
        <title>The Global Catalogue of Microorganisms (GCM) 10K type strain sequencing project: providing services to taxonomists for standard genome sequencing and annotation.</title>
        <authorList>
            <consortium name="The Broad Institute Genomics Platform"/>
            <consortium name="The Broad Institute Genome Sequencing Center for Infectious Disease"/>
            <person name="Wu L."/>
            <person name="Ma J."/>
        </authorList>
    </citation>
    <scope>NUCLEOTIDE SEQUENCE [LARGE SCALE GENOMIC DNA]</scope>
    <source>
        <strain evidence="4">JCM 11650</strain>
    </source>
</reference>
<dbReference type="GO" id="GO:0052621">
    <property type="term" value="F:diguanylate cyclase activity"/>
    <property type="evidence" value="ECO:0007669"/>
    <property type="project" value="UniProtKB-EC"/>
</dbReference>
<evidence type="ECO:0000313" key="3">
    <source>
        <dbReference type="EMBL" id="MFC4620643.1"/>
    </source>
</evidence>
<dbReference type="PANTHER" id="PTHR44757:SF2">
    <property type="entry name" value="BIOFILM ARCHITECTURE MAINTENANCE PROTEIN MBAA"/>
    <property type="match status" value="1"/>
</dbReference>
<evidence type="ECO:0000313" key="4">
    <source>
        <dbReference type="Proteomes" id="UP001595967"/>
    </source>
</evidence>
<keyword evidence="4" id="KW-1185">Reference proteome</keyword>
<keyword evidence="1" id="KW-0812">Transmembrane</keyword>
<dbReference type="CDD" id="cd01949">
    <property type="entry name" value="GGDEF"/>
    <property type="match status" value="1"/>
</dbReference>
<dbReference type="PROSITE" id="PS50887">
    <property type="entry name" value="GGDEF"/>
    <property type="match status" value="1"/>
</dbReference>
<dbReference type="InterPro" id="IPR052155">
    <property type="entry name" value="Biofilm_reg_signaling"/>
</dbReference>
<dbReference type="Gene3D" id="3.30.450.20">
    <property type="entry name" value="PAS domain"/>
    <property type="match status" value="1"/>
</dbReference>
<evidence type="ECO:0000256" key="1">
    <source>
        <dbReference type="SAM" id="Phobius"/>
    </source>
</evidence>
<dbReference type="Pfam" id="PF00990">
    <property type="entry name" value="GGDEF"/>
    <property type="match status" value="1"/>
</dbReference>
<dbReference type="RefSeq" id="WP_377722926.1">
    <property type="nucleotide sequence ID" value="NZ_JBHSEW010000001.1"/>
</dbReference>
<dbReference type="Proteomes" id="UP001595967">
    <property type="component" value="Unassembled WGS sequence"/>
</dbReference>
<dbReference type="InterPro" id="IPR035965">
    <property type="entry name" value="PAS-like_dom_sf"/>
</dbReference>
<feature type="domain" description="GGDEF" evidence="2">
    <location>
        <begin position="438"/>
        <end position="571"/>
    </location>
</feature>
<organism evidence="3 4">
    <name type="scientific">Comamonas nitrativorans</name>
    <dbReference type="NCBI Taxonomy" id="108437"/>
    <lineage>
        <taxon>Bacteria</taxon>
        <taxon>Pseudomonadati</taxon>
        <taxon>Pseudomonadota</taxon>
        <taxon>Betaproteobacteria</taxon>
        <taxon>Burkholderiales</taxon>
        <taxon>Comamonadaceae</taxon>
        <taxon>Comamonas</taxon>
    </lineage>
</organism>